<comment type="caution">
    <text evidence="3">The sequence shown here is derived from an EMBL/GenBank/DDBJ whole genome shotgun (WGS) entry which is preliminary data.</text>
</comment>
<dbReference type="InterPro" id="IPR002105">
    <property type="entry name" value="Dockerin_1_rpt"/>
</dbReference>
<dbReference type="GO" id="GO:0004197">
    <property type="term" value="F:cysteine-type endopeptidase activity"/>
    <property type="evidence" value="ECO:0007669"/>
    <property type="project" value="InterPro"/>
</dbReference>
<dbReference type="InterPro" id="IPR012600">
    <property type="entry name" value="Propeptide_C25"/>
</dbReference>
<dbReference type="InterPro" id="IPR036439">
    <property type="entry name" value="Dockerin_dom_sf"/>
</dbReference>
<dbReference type="Gene3D" id="2.60.120.200">
    <property type="match status" value="1"/>
</dbReference>
<dbReference type="InterPro" id="IPR038490">
    <property type="entry name" value="Gingipain_propep_sf"/>
</dbReference>
<dbReference type="InterPro" id="IPR013783">
    <property type="entry name" value="Ig-like_fold"/>
</dbReference>
<dbReference type="GO" id="GO:0006508">
    <property type="term" value="P:proteolysis"/>
    <property type="evidence" value="ECO:0007669"/>
    <property type="project" value="InterPro"/>
</dbReference>
<dbReference type="PROSITE" id="PS51766">
    <property type="entry name" value="DOCKERIN"/>
    <property type="match status" value="1"/>
</dbReference>
<dbReference type="Proteomes" id="UP000051124">
    <property type="component" value="Unassembled WGS sequence"/>
</dbReference>
<keyword evidence="1" id="KW-0732">Signal</keyword>
<dbReference type="PATRIC" id="fig|1703771.3.peg.1008"/>
<evidence type="ECO:0000313" key="4">
    <source>
        <dbReference type="Proteomes" id="UP000051124"/>
    </source>
</evidence>
<organism evidence="3 4">
    <name type="scientific">candidate division TA06 bacterium DG_26</name>
    <dbReference type="NCBI Taxonomy" id="1703771"/>
    <lineage>
        <taxon>Bacteria</taxon>
        <taxon>Bacteria division TA06</taxon>
    </lineage>
</organism>
<dbReference type="PANTHER" id="PTHR35902:SF3">
    <property type="entry name" value="NPCBM-ASSOCIATED, NEW3 DOMAIN OF ALPHA-GALACTOSIDASE"/>
    <property type="match status" value="1"/>
</dbReference>
<dbReference type="SUPFAM" id="SSF63446">
    <property type="entry name" value="Type I dockerin domain"/>
    <property type="match status" value="1"/>
</dbReference>
<dbReference type="PANTHER" id="PTHR35902">
    <property type="entry name" value="S-LAYER DOMAIN-LIKE PROTEIN-RELATED"/>
    <property type="match status" value="1"/>
</dbReference>
<dbReference type="Gene3D" id="2.60.40.10">
    <property type="entry name" value="Immunoglobulins"/>
    <property type="match status" value="2"/>
</dbReference>
<accession>A0A0S7WK14</accession>
<dbReference type="InterPro" id="IPR029030">
    <property type="entry name" value="Caspase-like_dom_sf"/>
</dbReference>
<reference evidence="3 4" key="1">
    <citation type="journal article" date="2015" name="Microbiome">
        <title>Genomic resolution of linkages in carbon, nitrogen, and sulfur cycling among widespread estuary sediment bacteria.</title>
        <authorList>
            <person name="Baker B.J."/>
            <person name="Lazar C.S."/>
            <person name="Teske A.P."/>
            <person name="Dick G.J."/>
        </authorList>
    </citation>
    <scope>NUCLEOTIDE SEQUENCE [LARGE SCALE GENOMIC DNA]</scope>
    <source>
        <strain evidence="3">DG_26</strain>
    </source>
</reference>
<feature type="domain" description="Dockerin" evidence="2">
    <location>
        <begin position="1176"/>
        <end position="1240"/>
    </location>
</feature>
<sequence length="1257" mass="137300">MKCWMILSLMAVILYAPHKILSEEIFHSATYSPSDLMRSQVSGYDIIRLRGCEMTNAIGEPQVPLDLLQVAIPAGAVVEDVEIVHTESQILEGSYDLYPCQPPHILSQSDAEPIPLVQQNRETYGSDNDYPGTLVEFCLTGNMGDCAVAGFLVYPVHYVPSRKMIRLYTRIDFVIHYVPGEEPLPVATRRSGIARKVYSDLLSHSVVGYGVADGGFLRRSDLDADHFEYVIITSDAYRSTFQQLADWKTRKGVPAAVRTVSWIQSNFAGRDTGEQIRNYLKRAYADSGLVWVLLGGDTDVVPERIAYAMTSDAGSPGEDDLRADLYYSDLDGDWDANGNSEFGEVDDSVDLYPELFVGRAPVNTLSEALTFVEKIIEYEKTPPVDYQLNTLFFAEVLWSNPYTDGGVGKNHIESAFFPDHFNIMKLYESLGNENPSSVIAAINDGKHIMNHDGHGWYNYMGVGTGGLYPSDMDALSNGSRQSILYSIGCWVGAIHYNAISEHFINNPAGGGVAFIGNSSYGWGSPGNPGYGYSDRFDATFYEKLFEDDLHHIGVTLAADKIHYVPKSRQENVYRWHQYQLNLLGDPEMSIWTDTPRALEVAHLDTIVAGQAWLSVTVTDDSEPVQGALVCLFKQGDVYERGYTGSDGQMRSPVQCGPGEIQVTVTHHNFIPYEGAVQVKSTGAWVQYLSHAVVDTPSGNGDGAPNPGEIIDLPLTIQNSGDQSVSDLTAVLRTSNGLAEVMDSTAIYSSELLPGDTATQLFRVSISEYATNGTILHFILLLTDGDDEWQDGIGIVVAAPVLAYVDYAVDDTALGNGNGVPEPGEEFLLLVSIRNCGLGTAYSTEADLTTLDPYVVVSGSHAVCGDIPSDSIAYAYFTLEAESGCPNPHFADLELVCTAGTEISYDTVLCTIGMTGFVDDMEEGEGEWTHGGLGTFWLTTHRSHSDTLSWYCGREGTWVYSNFMEMWLLSPRFVLGPNSHLTFWQWCEFTNYGVDGLYVEFICAEGVDTLDFIGSGGALDSLLYIGNDWLRERYDLSSYPAGDTCQIGFRFKSDGSDVAEGIYIDDIRVGPRLSPEIYVNSSTIEICAEAGGHASDTFGVHNFGEGYLDFYVQVGEAVWLSTAPTHGLVAPGDSVSVAVSVDASELAESTYSAVITIINDDLTRPVFTIPVHLEVIFPFFCGDCNDDGVVTVADAIYIVTHVYRGGPLPIGEGDVNLDGRITIADAIYLVSYIYRGGSPPCEPSLPKARTGHEIPGVQ</sequence>
<evidence type="ECO:0000313" key="3">
    <source>
        <dbReference type="EMBL" id="KPJ50233.1"/>
    </source>
</evidence>
<dbReference type="Pfam" id="PF00404">
    <property type="entry name" value="Dockerin_1"/>
    <property type="match status" value="1"/>
</dbReference>
<dbReference type="Gene3D" id="3.40.50.10390">
    <property type="entry name" value="Gingipain r, domain 1"/>
    <property type="match status" value="1"/>
</dbReference>
<gene>
    <name evidence="3" type="ORF">AMJ40_03505</name>
</gene>
<name>A0A0S7WK14_UNCT6</name>
<dbReference type="InterPro" id="IPR016134">
    <property type="entry name" value="Dockerin_dom"/>
</dbReference>
<dbReference type="GO" id="GO:0000272">
    <property type="term" value="P:polysaccharide catabolic process"/>
    <property type="evidence" value="ECO:0007669"/>
    <property type="project" value="InterPro"/>
</dbReference>
<dbReference type="Gene3D" id="2.60.40.3800">
    <property type="match status" value="1"/>
</dbReference>
<dbReference type="InterPro" id="IPR029031">
    <property type="entry name" value="Gingipain_N_sf"/>
</dbReference>
<protein>
    <recommendedName>
        <fullName evidence="2">Dockerin domain-containing protein</fullName>
    </recommendedName>
</protein>
<evidence type="ECO:0000256" key="1">
    <source>
        <dbReference type="ARBA" id="ARBA00022729"/>
    </source>
</evidence>
<dbReference type="Pfam" id="PF01364">
    <property type="entry name" value="Peptidase_C25"/>
    <property type="match status" value="1"/>
</dbReference>
<dbReference type="CDD" id="cd14256">
    <property type="entry name" value="Dockerin_I"/>
    <property type="match status" value="1"/>
</dbReference>
<evidence type="ECO:0000259" key="2">
    <source>
        <dbReference type="PROSITE" id="PS51766"/>
    </source>
</evidence>
<dbReference type="InterPro" id="IPR001769">
    <property type="entry name" value="Gingipain"/>
</dbReference>
<dbReference type="EMBL" id="LIZT01000027">
    <property type="protein sequence ID" value="KPJ50233.1"/>
    <property type="molecule type" value="Genomic_DNA"/>
</dbReference>
<proteinExistence type="predicted"/>
<dbReference type="GO" id="GO:0004553">
    <property type="term" value="F:hydrolase activity, hydrolyzing O-glycosyl compounds"/>
    <property type="evidence" value="ECO:0007669"/>
    <property type="project" value="InterPro"/>
</dbReference>
<dbReference type="NCBIfam" id="NF038128">
    <property type="entry name" value="choice_anch_J"/>
    <property type="match status" value="1"/>
</dbReference>
<dbReference type="Pfam" id="PF08126">
    <property type="entry name" value="Propeptide_C25"/>
    <property type="match status" value="1"/>
</dbReference>
<dbReference type="AlphaFoldDB" id="A0A0S7WK14"/>
<dbReference type="Gene3D" id="3.40.50.1460">
    <property type="match status" value="1"/>
</dbReference>
<dbReference type="Gene3D" id="1.10.1330.10">
    <property type="entry name" value="Dockerin domain"/>
    <property type="match status" value="1"/>
</dbReference>
<dbReference type="SUPFAM" id="SSF52129">
    <property type="entry name" value="Caspase-like"/>
    <property type="match status" value="1"/>
</dbReference>